<dbReference type="InterPro" id="IPR036259">
    <property type="entry name" value="MFS_trans_sf"/>
</dbReference>
<keyword evidence="2" id="KW-0813">Transport</keyword>
<dbReference type="InterPro" id="IPR020846">
    <property type="entry name" value="MFS_dom"/>
</dbReference>
<keyword evidence="5 8" id="KW-0812">Transmembrane</keyword>
<dbReference type="SUPFAM" id="SSF103473">
    <property type="entry name" value="MFS general substrate transporter"/>
    <property type="match status" value="1"/>
</dbReference>
<dbReference type="PIRSF" id="PIRSF004925">
    <property type="entry name" value="HcaT"/>
    <property type="match status" value="1"/>
</dbReference>
<feature type="transmembrane region" description="Helical" evidence="8">
    <location>
        <begin position="165"/>
        <end position="182"/>
    </location>
</feature>
<comment type="subcellular location">
    <subcellularLocation>
        <location evidence="1">Cell inner membrane</location>
        <topology evidence="1">Multi-pass membrane protein</topology>
    </subcellularLocation>
</comment>
<evidence type="ECO:0000256" key="2">
    <source>
        <dbReference type="ARBA" id="ARBA00022448"/>
    </source>
</evidence>
<feature type="transmembrane region" description="Helical" evidence="8">
    <location>
        <begin position="139"/>
        <end position="159"/>
    </location>
</feature>
<accession>A0ABW5R7Y7</accession>
<sequence length="398" mass="44729">METAKSQARNHHYIRLFSFSFFMGMGIIVPYFPLYFEAQGYSKVEIGLLQSVGPLAGMISNMLWGIISDRYQTIKKVLMLVIFGEMIMLLLLMNASHFFVMFACVLFFFFFHNPVISLTDSLTMLSVKGTKTSYASIRIWGSLGFAISALITGMVLARVGMDQTITILTVVISISFLLTFTLKDRKGSSKKMEFSGLFQLLRSPLFIWFFVLILLISISHRTTDNYLTLYLKELGASEDLIGWSPMISALSEIPMFLLLSKFGHKFRELPLLAIAGFAYVLRHMLTALLDHPVQIILVQSMHSITFGIFLVTAIRYLSVLIPDEYRATGQAMFTVVWVGMAGMISALLGGWIYNLSSGRVLFLSASALAFVTAIGFIILHVFTMRQSVDRGHHDHSVH</sequence>
<evidence type="ECO:0000256" key="8">
    <source>
        <dbReference type="SAM" id="Phobius"/>
    </source>
</evidence>
<feature type="transmembrane region" description="Helical" evidence="8">
    <location>
        <begin position="360"/>
        <end position="382"/>
    </location>
</feature>
<dbReference type="Pfam" id="PF12832">
    <property type="entry name" value="MFS_1_like"/>
    <property type="match status" value="1"/>
</dbReference>
<evidence type="ECO:0000256" key="3">
    <source>
        <dbReference type="ARBA" id="ARBA00022475"/>
    </source>
</evidence>
<name>A0ABW5R7Y7_9BACL</name>
<keyword evidence="7 8" id="KW-0472">Membrane</keyword>
<reference evidence="11" key="1">
    <citation type="journal article" date="2019" name="Int. J. Syst. Evol. Microbiol.">
        <title>The Global Catalogue of Microorganisms (GCM) 10K type strain sequencing project: providing services to taxonomists for standard genome sequencing and annotation.</title>
        <authorList>
            <consortium name="The Broad Institute Genomics Platform"/>
            <consortium name="The Broad Institute Genome Sequencing Center for Infectious Disease"/>
            <person name="Wu L."/>
            <person name="Ma J."/>
        </authorList>
    </citation>
    <scope>NUCLEOTIDE SEQUENCE [LARGE SCALE GENOMIC DNA]</scope>
    <source>
        <strain evidence="11">KCTC 33676</strain>
    </source>
</reference>
<feature type="transmembrane region" description="Helical" evidence="8">
    <location>
        <begin position="271"/>
        <end position="289"/>
    </location>
</feature>
<keyword evidence="4" id="KW-0997">Cell inner membrane</keyword>
<dbReference type="Proteomes" id="UP001597497">
    <property type="component" value="Unassembled WGS sequence"/>
</dbReference>
<keyword evidence="3" id="KW-1003">Cell membrane</keyword>
<dbReference type="InterPro" id="IPR024989">
    <property type="entry name" value="MFS_assoc_dom"/>
</dbReference>
<evidence type="ECO:0000256" key="5">
    <source>
        <dbReference type="ARBA" id="ARBA00022692"/>
    </source>
</evidence>
<evidence type="ECO:0000256" key="6">
    <source>
        <dbReference type="ARBA" id="ARBA00022989"/>
    </source>
</evidence>
<feature type="transmembrane region" description="Helical" evidence="8">
    <location>
        <begin position="46"/>
        <end position="65"/>
    </location>
</feature>
<feature type="transmembrane region" description="Helical" evidence="8">
    <location>
        <begin position="331"/>
        <end position="354"/>
    </location>
</feature>
<feature type="transmembrane region" description="Helical" evidence="8">
    <location>
        <begin position="12"/>
        <end position="34"/>
    </location>
</feature>
<gene>
    <name evidence="10" type="ORF">ACFSUC_05815</name>
</gene>
<evidence type="ECO:0000256" key="4">
    <source>
        <dbReference type="ARBA" id="ARBA00022519"/>
    </source>
</evidence>
<dbReference type="InterPro" id="IPR026032">
    <property type="entry name" value="HcaT-like"/>
</dbReference>
<dbReference type="PANTHER" id="PTHR23522">
    <property type="entry name" value="BLL5896 PROTEIN"/>
    <property type="match status" value="1"/>
</dbReference>
<dbReference type="PANTHER" id="PTHR23522:SF10">
    <property type="entry name" value="3-PHENYLPROPIONIC ACID TRANSPORTER-RELATED"/>
    <property type="match status" value="1"/>
</dbReference>
<feature type="domain" description="Major facilitator superfamily (MFS) profile" evidence="9">
    <location>
        <begin position="205"/>
        <end position="398"/>
    </location>
</feature>
<dbReference type="EMBL" id="JBHUMM010000009">
    <property type="protein sequence ID" value="MFD2671118.1"/>
    <property type="molecule type" value="Genomic_DNA"/>
</dbReference>
<feature type="transmembrane region" description="Helical" evidence="8">
    <location>
        <begin position="203"/>
        <end position="220"/>
    </location>
</feature>
<organism evidence="10 11">
    <name type="scientific">Marinicrinis sediminis</name>
    <dbReference type="NCBI Taxonomy" id="1652465"/>
    <lineage>
        <taxon>Bacteria</taxon>
        <taxon>Bacillati</taxon>
        <taxon>Bacillota</taxon>
        <taxon>Bacilli</taxon>
        <taxon>Bacillales</taxon>
        <taxon>Paenibacillaceae</taxon>
    </lineage>
</organism>
<dbReference type="PROSITE" id="PS50850">
    <property type="entry name" value="MFS"/>
    <property type="match status" value="1"/>
</dbReference>
<evidence type="ECO:0000313" key="10">
    <source>
        <dbReference type="EMBL" id="MFD2671118.1"/>
    </source>
</evidence>
<dbReference type="NCBIfam" id="NF037955">
    <property type="entry name" value="mfs"/>
    <property type="match status" value="1"/>
</dbReference>
<feature type="transmembrane region" description="Helical" evidence="8">
    <location>
        <begin position="295"/>
        <end position="319"/>
    </location>
</feature>
<feature type="transmembrane region" description="Helical" evidence="8">
    <location>
        <begin position="99"/>
        <end position="118"/>
    </location>
</feature>
<evidence type="ECO:0000313" key="11">
    <source>
        <dbReference type="Proteomes" id="UP001597497"/>
    </source>
</evidence>
<dbReference type="RefSeq" id="WP_379928550.1">
    <property type="nucleotide sequence ID" value="NZ_JBHUMM010000009.1"/>
</dbReference>
<evidence type="ECO:0000256" key="7">
    <source>
        <dbReference type="ARBA" id="ARBA00023136"/>
    </source>
</evidence>
<proteinExistence type="predicted"/>
<comment type="caution">
    <text evidence="10">The sequence shown here is derived from an EMBL/GenBank/DDBJ whole genome shotgun (WGS) entry which is preliminary data.</text>
</comment>
<protein>
    <submittedName>
        <fullName evidence="10">MFS transporter</fullName>
    </submittedName>
</protein>
<keyword evidence="6 8" id="KW-1133">Transmembrane helix</keyword>
<keyword evidence="11" id="KW-1185">Reference proteome</keyword>
<evidence type="ECO:0000259" key="9">
    <source>
        <dbReference type="PROSITE" id="PS50850"/>
    </source>
</evidence>
<dbReference type="Gene3D" id="1.20.1250.20">
    <property type="entry name" value="MFS general substrate transporter like domains"/>
    <property type="match status" value="2"/>
</dbReference>
<evidence type="ECO:0000256" key="1">
    <source>
        <dbReference type="ARBA" id="ARBA00004429"/>
    </source>
</evidence>